<proteinExistence type="predicted"/>
<dbReference type="EMBL" id="MU277193">
    <property type="protein sequence ID" value="KAI0066106.1"/>
    <property type="molecule type" value="Genomic_DNA"/>
</dbReference>
<comment type="caution">
    <text evidence="1">The sequence shown here is derived from an EMBL/GenBank/DDBJ whole genome shotgun (WGS) entry which is preliminary data.</text>
</comment>
<organism evidence="1 2">
    <name type="scientific">Artomyces pyxidatus</name>
    <dbReference type="NCBI Taxonomy" id="48021"/>
    <lineage>
        <taxon>Eukaryota</taxon>
        <taxon>Fungi</taxon>
        <taxon>Dikarya</taxon>
        <taxon>Basidiomycota</taxon>
        <taxon>Agaricomycotina</taxon>
        <taxon>Agaricomycetes</taxon>
        <taxon>Russulales</taxon>
        <taxon>Auriscalpiaceae</taxon>
        <taxon>Artomyces</taxon>
    </lineage>
</organism>
<sequence length="494" mass="50896">MGILDSLANLSPRSFSKSPVPQIKAELVRPAEAAPPTATEPVQPSSASHTTDAPSTAASTPKSPRWSFQRPLTFFNPPHDPHKPALSLAQDQSKRALAAHAALAPKLKLSSSADRRAKQSALVVRALIVGPAGAGSTTRAGPGEKATKPSAVSKDEVSRVKTQLLAPKAANRLIAQLRTLPATGAASDAPQLPIHAVCLPYTEEEATEKHFKLLQSEAATETLGVATATLSSITAALADMHIVSLLAAPNFGLGAPASEPGILAGAVPSAATVIEGIEQVTPQLMALGYATGRAVFPDHSGVYPPTDRMSVLTYWWGLELVIPPPSLAYLSKADSTAHTLINVLTAIASVNDGVREILPFVRYISQFVDFEFSQIRAQDQGKGVVCAATWIMPAAMVPRPWDFPNPPPATSTPAPPAAPISAPDASPNPITPNPISTPASPPAASPTPASPPVFEAPIPTPPVAPSTGPGQAPLLSPITLFPGPGSSVAIASGA</sequence>
<evidence type="ECO:0000313" key="2">
    <source>
        <dbReference type="Proteomes" id="UP000814140"/>
    </source>
</evidence>
<keyword evidence="2" id="KW-1185">Reference proteome</keyword>
<reference evidence="1" key="1">
    <citation type="submission" date="2021-03" db="EMBL/GenBank/DDBJ databases">
        <authorList>
            <consortium name="DOE Joint Genome Institute"/>
            <person name="Ahrendt S."/>
            <person name="Looney B.P."/>
            <person name="Miyauchi S."/>
            <person name="Morin E."/>
            <person name="Drula E."/>
            <person name="Courty P.E."/>
            <person name="Chicoki N."/>
            <person name="Fauchery L."/>
            <person name="Kohler A."/>
            <person name="Kuo A."/>
            <person name="Labutti K."/>
            <person name="Pangilinan J."/>
            <person name="Lipzen A."/>
            <person name="Riley R."/>
            <person name="Andreopoulos W."/>
            <person name="He G."/>
            <person name="Johnson J."/>
            <person name="Barry K.W."/>
            <person name="Grigoriev I.V."/>
            <person name="Nagy L."/>
            <person name="Hibbett D."/>
            <person name="Henrissat B."/>
            <person name="Matheny P.B."/>
            <person name="Labbe J."/>
            <person name="Martin F."/>
        </authorList>
    </citation>
    <scope>NUCLEOTIDE SEQUENCE</scope>
    <source>
        <strain evidence="1">HHB10654</strain>
    </source>
</reference>
<accession>A0ACB8TCT7</accession>
<protein>
    <submittedName>
        <fullName evidence="1">Uncharacterized protein</fullName>
    </submittedName>
</protein>
<reference evidence="1" key="2">
    <citation type="journal article" date="2022" name="New Phytol.">
        <title>Evolutionary transition to the ectomycorrhizal habit in the genomes of a hyperdiverse lineage of mushroom-forming fungi.</title>
        <authorList>
            <person name="Looney B."/>
            <person name="Miyauchi S."/>
            <person name="Morin E."/>
            <person name="Drula E."/>
            <person name="Courty P.E."/>
            <person name="Kohler A."/>
            <person name="Kuo A."/>
            <person name="LaButti K."/>
            <person name="Pangilinan J."/>
            <person name="Lipzen A."/>
            <person name="Riley R."/>
            <person name="Andreopoulos W."/>
            <person name="He G."/>
            <person name="Johnson J."/>
            <person name="Nolan M."/>
            <person name="Tritt A."/>
            <person name="Barry K.W."/>
            <person name="Grigoriev I.V."/>
            <person name="Nagy L.G."/>
            <person name="Hibbett D."/>
            <person name="Henrissat B."/>
            <person name="Matheny P.B."/>
            <person name="Labbe J."/>
            <person name="Martin F.M."/>
        </authorList>
    </citation>
    <scope>NUCLEOTIDE SEQUENCE</scope>
    <source>
        <strain evidence="1">HHB10654</strain>
    </source>
</reference>
<gene>
    <name evidence="1" type="ORF">BV25DRAFT_1820980</name>
</gene>
<name>A0ACB8TCT7_9AGAM</name>
<dbReference type="Proteomes" id="UP000814140">
    <property type="component" value="Unassembled WGS sequence"/>
</dbReference>
<evidence type="ECO:0000313" key="1">
    <source>
        <dbReference type="EMBL" id="KAI0066106.1"/>
    </source>
</evidence>